<evidence type="ECO:0000256" key="1">
    <source>
        <dbReference type="ARBA" id="ARBA00004141"/>
    </source>
</evidence>
<dbReference type="InterPro" id="IPR029485">
    <property type="entry name" value="CAT_C"/>
</dbReference>
<keyword evidence="3 5" id="KW-1133">Transmembrane helix</keyword>
<evidence type="ECO:0000256" key="5">
    <source>
        <dbReference type="SAM" id="Phobius"/>
    </source>
</evidence>
<sequence>MASDGIIFRFLGNVNPRFHTPLVGTILAGLLTGLMSALFELKQLVNMMSIGTLLAYTIVAACVLLLRYADDEDREYAFRTSSNPGDQIYTENPQINALDSTDSTTELVDPDETVTFCGLIKQIFNFQRLQYPTKTSQMLVTIDVCIFALLSLILGLCVMYLIDEIKHARIWAIVLVSIIGLFMILVLMSITTQPNSKKEVRFKVPLVPLVPALSILVNIYLMLMLDVNTWIRFGVWMAVGFAMYGLYGLPNSIKDFRNYERLQ</sequence>
<name>A0A8K0CF29_IGNLU</name>
<dbReference type="GO" id="GO:0061459">
    <property type="term" value="F:L-arginine transmembrane transporter activity"/>
    <property type="evidence" value="ECO:0007669"/>
    <property type="project" value="TreeGrafter"/>
</dbReference>
<evidence type="ECO:0000256" key="4">
    <source>
        <dbReference type="ARBA" id="ARBA00023136"/>
    </source>
</evidence>
<dbReference type="Gene3D" id="1.20.1740.10">
    <property type="entry name" value="Amino acid/polyamine transporter I"/>
    <property type="match status" value="1"/>
</dbReference>
<dbReference type="PANTHER" id="PTHR43243:SF105">
    <property type="entry name" value="CATIONIC AMINO ACID TRANSPORTER C-TERMINAL DOMAIN-CONTAINING PROTEIN"/>
    <property type="match status" value="1"/>
</dbReference>
<keyword evidence="2 5" id="KW-0812">Transmembrane</keyword>
<feature type="transmembrane region" description="Helical" evidence="5">
    <location>
        <begin position="202"/>
        <end position="223"/>
    </location>
</feature>
<dbReference type="GO" id="GO:0015189">
    <property type="term" value="F:L-lysine transmembrane transporter activity"/>
    <property type="evidence" value="ECO:0007669"/>
    <property type="project" value="TreeGrafter"/>
</dbReference>
<feature type="transmembrane region" description="Helical" evidence="5">
    <location>
        <begin position="138"/>
        <end position="162"/>
    </location>
</feature>
<evidence type="ECO:0000259" key="6">
    <source>
        <dbReference type="Pfam" id="PF13906"/>
    </source>
</evidence>
<keyword evidence="8" id="KW-1185">Reference proteome</keyword>
<comment type="subcellular location">
    <subcellularLocation>
        <location evidence="1">Membrane</location>
        <topology evidence="1">Multi-pass membrane protein</topology>
    </subcellularLocation>
</comment>
<dbReference type="InterPro" id="IPR002293">
    <property type="entry name" value="AA/rel_permease1"/>
</dbReference>
<proteinExistence type="predicted"/>
<feature type="transmembrane region" description="Helical" evidence="5">
    <location>
        <begin position="168"/>
        <end position="190"/>
    </location>
</feature>
<dbReference type="AlphaFoldDB" id="A0A8K0CF29"/>
<dbReference type="Pfam" id="PF13520">
    <property type="entry name" value="AA_permease_2"/>
    <property type="match status" value="1"/>
</dbReference>
<accession>A0A8K0CF29</accession>
<dbReference type="PANTHER" id="PTHR43243">
    <property type="entry name" value="INNER MEMBRANE TRANSPORTER YGJI-RELATED"/>
    <property type="match status" value="1"/>
</dbReference>
<dbReference type="GO" id="GO:0000064">
    <property type="term" value="F:L-ornithine transmembrane transporter activity"/>
    <property type="evidence" value="ECO:0007669"/>
    <property type="project" value="TreeGrafter"/>
</dbReference>
<gene>
    <name evidence="7" type="ORF">ILUMI_23578</name>
</gene>
<evidence type="ECO:0000313" key="7">
    <source>
        <dbReference type="EMBL" id="KAF2882610.1"/>
    </source>
</evidence>
<dbReference type="GO" id="GO:0005886">
    <property type="term" value="C:plasma membrane"/>
    <property type="evidence" value="ECO:0007669"/>
    <property type="project" value="TreeGrafter"/>
</dbReference>
<reference evidence="7" key="1">
    <citation type="submission" date="2019-08" db="EMBL/GenBank/DDBJ databases">
        <title>The genome of the North American firefly Photinus pyralis.</title>
        <authorList>
            <consortium name="Photinus pyralis genome working group"/>
            <person name="Fallon T.R."/>
            <person name="Sander Lower S.E."/>
            <person name="Weng J.-K."/>
        </authorList>
    </citation>
    <scope>NUCLEOTIDE SEQUENCE</scope>
    <source>
        <strain evidence="7">TRF0915ILg1</strain>
        <tissue evidence="7">Whole body</tissue>
    </source>
</reference>
<evidence type="ECO:0000256" key="3">
    <source>
        <dbReference type="ARBA" id="ARBA00022989"/>
    </source>
</evidence>
<protein>
    <recommendedName>
        <fullName evidence="6">Cationic amino acid transporter C-terminal domain-containing protein</fullName>
    </recommendedName>
</protein>
<keyword evidence="4 5" id="KW-0472">Membrane</keyword>
<feature type="transmembrane region" description="Helical" evidence="5">
    <location>
        <begin position="229"/>
        <end position="249"/>
    </location>
</feature>
<organism evidence="7 8">
    <name type="scientific">Ignelater luminosus</name>
    <name type="common">Cucubano</name>
    <name type="synonym">Pyrophorus luminosus</name>
    <dbReference type="NCBI Taxonomy" id="2038154"/>
    <lineage>
        <taxon>Eukaryota</taxon>
        <taxon>Metazoa</taxon>
        <taxon>Ecdysozoa</taxon>
        <taxon>Arthropoda</taxon>
        <taxon>Hexapoda</taxon>
        <taxon>Insecta</taxon>
        <taxon>Pterygota</taxon>
        <taxon>Neoptera</taxon>
        <taxon>Endopterygota</taxon>
        <taxon>Coleoptera</taxon>
        <taxon>Polyphaga</taxon>
        <taxon>Elateriformia</taxon>
        <taxon>Elateroidea</taxon>
        <taxon>Elateridae</taxon>
        <taxon>Agrypninae</taxon>
        <taxon>Pyrophorini</taxon>
        <taxon>Ignelater</taxon>
    </lineage>
</organism>
<comment type="caution">
    <text evidence="7">The sequence shown here is derived from an EMBL/GenBank/DDBJ whole genome shotgun (WGS) entry which is preliminary data.</text>
</comment>
<dbReference type="OrthoDB" id="3900342at2759"/>
<evidence type="ECO:0000313" key="8">
    <source>
        <dbReference type="Proteomes" id="UP000801492"/>
    </source>
</evidence>
<dbReference type="GO" id="GO:0097638">
    <property type="term" value="P:L-arginine import across plasma membrane"/>
    <property type="evidence" value="ECO:0007669"/>
    <property type="project" value="TreeGrafter"/>
</dbReference>
<feature type="transmembrane region" description="Helical" evidence="5">
    <location>
        <begin position="21"/>
        <end position="39"/>
    </location>
</feature>
<dbReference type="EMBL" id="VTPC01090603">
    <property type="protein sequence ID" value="KAF2882610.1"/>
    <property type="molecule type" value="Genomic_DNA"/>
</dbReference>
<evidence type="ECO:0000256" key="2">
    <source>
        <dbReference type="ARBA" id="ARBA00022692"/>
    </source>
</evidence>
<dbReference type="Pfam" id="PF13906">
    <property type="entry name" value="AA_permease_C"/>
    <property type="match status" value="1"/>
</dbReference>
<feature type="transmembrane region" description="Helical" evidence="5">
    <location>
        <begin position="45"/>
        <end position="66"/>
    </location>
</feature>
<dbReference type="Proteomes" id="UP000801492">
    <property type="component" value="Unassembled WGS sequence"/>
</dbReference>
<feature type="domain" description="Cationic amino acid transporter C-terminal" evidence="6">
    <location>
        <begin position="202"/>
        <end position="251"/>
    </location>
</feature>